<evidence type="ECO:0000313" key="2">
    <source>
        <dbReference type="EMBL" id="HCE18450.1"/>
    </source>
</evidence>
<comment type="caution">
    <text evidence="2">The sequence shown here is derived from an EMBL/GenBank/DDBJ whole genome shotgun (WGS) entry which is preliminary data.</text>
</comment>
<feature type="transmembrane region" description="Helical" evidence="1">
    <location>
        <begin position="70"/>
        <end position="88"/>
    </location>
</feature>
<organism evidence="2 3">
    <name type="scientific">Anaerolinea thermolimosa</name>
    <dbReference type="NCBI Taxonomy" id="229919"/>
    <lineage>
        <taxon>Bacteria</taxon>
        <taxon>Bacillati</taxon>
        <taxon>Chloroflexota</taxon>
        <taxon>Anaerolineae</taxon>
        <taxon>Anaerolineales</taxon>
        <taxon>Anaerolineaceae</taxon>
        <taxon>Anaerolinea</taxon>
    </lineage>
</organism>
<sequence>MAGTFWVRKISEGKPLTVNGWTLVPLSQALVIQLPGWRGGLVWNRPLGVWVSRDEGQEHFLPVRDTTRTAILAMLAGAISFLLVMSLFRRRGWC</sequence>
<protein>
    <submittedName>
        <fullName evidence="2">Uncharacterized protein</fullName>
    </submittedName>
</protein>
<reference evidence="2 3" key="1">
    <citation type="journal article" date="2018" name="Nat. Biotechnol.">
        <title>A standardized bacterial taxonomy based on genome phylogeny substantially revises the tree of life.</title>
        <authorList>
            <person name="Parks D.H."/>
            <person name="Chuvochina M."/>
            <person name="Waite D.W."/>
            <person name="Rinke C."/>
            <person name="Skarshewski A."/>
            <person name="Chaumeil P.A."/>
            <person name="Hugenholtz P."/>
        </authorList>
    </citation>
    <scope>NUCLEOTIDE SEQUENCE [LARGE SCALE GENOMIC DNA]</scope>
    <source>
        <strain evidence="2">UBA8781</strain>
    </source>
</reference>
<dbReference type="OrthoDB" id="9760620at2"/>
<evidence type="ECO:0000256" key="1">
    <source>
        <dbReference type="SAM" id="Phobius"/>
    </source>
</evidence>
<keyword evidence="1" id="KW-0472">Membrane</keyword>
<dbReference type="EMBL" id="DPBP01000042">
    <property type="protein sequence ID" value="HCE18450.1"/>
    <property type="molecule type" value="Genomic_DNA"/>
</dbReference>
<proteinExistence type="predicted"/>
<keyword evidence="1" id="KW-1133">Transmembrane helix</keyword>
<dbReference type="STRING" id="229919.GCA_001050195_00304"/>
<dbReference type="Proteomes" id="UP000264141">
    <property type="component" value="Unassembled WGS sequence"/>
</dbReference>
<evidence type="ECO:0000313" key="3">
    <source>
        <dbReference type="Proteomes" id="UP000264141"/>
    </source>
</evidence>
<dbReference type="RefSeq" id="WP_062189068.1">
    <property type="nucleotide sequence ID" value="NZ_DF967965.1"/>
</dbReference>
<dbReference type="AlphaFoldDB" id="A0A3D1JIP5"/>
<keyword evidence="1" id="KW-0812">Transmembrane</keyword>
<accession>A0A3D1JIP5</accession>
<name>A0A3D1JIP5_9CHLR</name>
<gene>
    <name evidence="2" type="ORF">DEQ80_11370</name>
</gene>